<sequence>MTTNPITTSVFDLFKVGPGPSSSHTIGPMKAAFDFRQRLAELPNDAQQRADAVHVYLYGSLSATGKGHGTDRAIVAGLLGWQPETTDPDALLALLKDPSGVYPVPVGDRTLAIGPQQIHFERKRYESPYANTMVLRLTAGDATLAEEEYYSIGGGFIILKGEAETPPVAQPVPYPYSTMTELKAQLTANKLALDELLMANEMALTNRSQAQVHQRLDQILDFMHKAVRRGLRHKGTLPGTIRLTRKAPILYQQAKHISQSTDSFLIFLNAYCLAASEENAAGGIVVTAPTSGASGVIPGLTFLAKHHFHYDRATLRAGMLAAAAIGFLVKHNASISGAEMGCMGEIGTASAMGAAFLTRCALPNGSIGTIEAAAEIAIEHHLGMTCDPIGGYVQIPCIERNAMGAVKAYNAFLLATSGAAAVQKISLDAVIKVMKATGRDMSTKYKETSEAGLALSATEC</sequence>
<dbReference type="GO" id="GO:0051539">
    <property type="term" value="F:4 iron, 4 sulfur cluster binding"/>
    <property type="evidence" value="ECO:0007669"/>
    <property type="project" value="UniProtKB-UniRule"/>
</dbReference>
<comment type="pathway">
    <text evidence="2">Carbohydrate biosynthesis; gluconeogenesis.</text>
</comment>
<evidence type="ECO:0000256" key="1">
    <source>
        <dbReference type="ARBA" id="ARBA00001966"/>
    </source>
</evidence>
<keyword evidence="4 11" id="KW-0312">Gluconeogenesis</keyword>
<dbReference type="InterPro" id="IPR051318">
    <property type="entry name" value="Fe-S_L-Ser"/>
</dbReference>
<comment type="similarity">
    <text evidence="3 11">Belongs to the iron-sulfur dependent L-serine dehydratase family.</text>
</comment>
<comment type="cofactor">
    <cofactor evidence="1 11">
        <name>[4Fe-4S] cluster</name>
        <dbReference type="ChEBI" id="CHEBI:49883"/>
    </cofactor>
</comment>
<dbReference type="InterPro" id="IPR029009">
    <property type="entry name" value="ASB_dom_sf"/>
</dbReference>
<evidence type="ECO:0000256" key="5">
    <source>
        <dbReference type="ARBA" id="ARBA00022485"/>
    </source>
</evidence>
<evidence type="ECO:0000256" key="6">
    <source>
        <dbReference type="ARBA" id="ARBA00022723"/>
    </source>
</evidence>
<keyword evidence="6 11" id="KW-0479">Metal-binding</keyword>
<feature type="domain" description="Serine dehydratase beta chain" evidence="13">
    <location>
        <begin position="9"/>
        <end position="160"/>
    </location>
</feature>
<dbReference type="PANTHER" id="PTHR30182">
    <property type="entry name" value="L-SERINE DEHYDRATASE"/>
    <property type="match status" value="1"/>
</dbReference>
<dbReference type="InterPro" id="IPR005131">
    <property type="entry name" value="Ser_deHydtase_bsu"/>
</dbReference>
<keyword evidence="9 11" id="KW-0456">Lyase</keyword>
<evidence type="ECO:0000259" key="12">
    <source>
        <dbReference type="Pfam" id="PF03313"/>
    </source>
</evidence>
<accession>A0A6M5Y7W5</accession>
<evidence type="ECO:0000256" key="10">
    <source>
        <dbReference type="ARBA" id="ARBA00049406"/>
    </source>
</evidence>
<comment type="catalytic activity">
    <reaction evidence="10 11">
        <text>L-serine = pyruvate + NH4(+)</text>
        <dbReference type="Rhea" id="RHEA:19169"/>
        <dbReference type="ChEBI" id="CHEBI:15361"/>
        <dbReference type="ChEBI" id="CHEBI:28938"/>
        <dbReference type="ChEBI" id="CHEBI:33384"/>
        <dbReference type="EC" id="4.3.1.17"/>
    </reaction>
</comment>
<evidence type="ECO:0000256" key="8">
    <source>
        <dbReference type="ARBA" id="ARBA00023014"/>
    </source>
</evidence>
<keyword evidence="15" id="KW-1185">Reference proteome</keyword>
<keyword evidence="7 11" id="KW-0408">Iron</keyword>
<dbReference type="GO" id="GO:0006094">
    <property type="term" value="P:gluconeogenesis"/>
    <property type="evidence" value="ECO:0007669"/>
    <property type="project" value="UniProtKB-KW"/>
</dbReference>
<dbReference type="PANTHER" id="PTHR30182:SF1">
    <property type="entry name" value="L-SERINE DEHYDRATASE 1"/>
    <property type="match status" value="1"/>
</dbReference>
<dbReference type="GO" id="GO:0003941">
    <property type="term" value="F:L-serine ammonia-lyase activity"/>
    <property type="evidence" value="ECO:0007669"/>
    <property type="project" value="UniProtKB-UniRule"/>
</dbReference>
<evidence type="ECO:0000313" key="14">
    <source>
        <dbReference type="EMBL" id="QJW89390.1"/>
    </source>
</evidence>
<dbReference type="EC" id="4.3.1.17" evidence="11"/>
<evidence type="ECO:0000256" key="3">
    <source>
        <dbReference type="ARBA" id="ARBA00008636"/>
    </source>
</evidence>
<reference evidence="14 15" key="1">
    <citation type="submission" date="2020-05" db="EMBL/GenBank/DDBJ databases">
        <title>Genome sequencing of Spirosoma sp. TS118.</title>
        <authorList>
            <person name="Lee J.-H."/>
            <person name="Jeong S."/>
            <person name="Zhao L."/>
            <person name="Jung J.-H."/>
            <person name="Kim M.-K."/>
            <person name="Lim S."/>
        </authorList>
    </citation>
    <scope>NUCLEOTIDE SEQUENCE [LARGE SCALE GENOMIC DNA]</scope>
    <source>
        <strain evidence="14 15">TS118</strain>
    </source>
</reference>
<dbReference type="Pfam" id="PF03315">
    <property type="entry name" value="SDH_beta"/>
    <property type="match status" value="1"/>
</dbReference>
<keyword evidence="8 11" id="KW-0411">Iron-sulfur</keyword>
<evidence type="ECO:0000256" key="2">
    <source>
        <dbReference type="ARBA" id="ARBA00004742"/>
    </source>
</evidence>
<dbReference type="InterPro" id="IPR004644">
    <property type="entry name" value="Fe-S_L-Ser_mono"/>
</dbReference>
<organism evidence="14 15">
    <name type="scientific">Spirosoma taeanense</name>
    <dbReference type="NCBI Taxonomy" id="2735870"/>
    <lineage>
        <taxon>Bacteria</taxon>
        <taxon>Pseudomonadati</taxon>
        <taxon>Bacteroidota</taxon>
        <taxon>Cytophagia</taxon>
        <taxon>Cytophagales</taxon>
        <taxon>Cytophagaceae</taxon>
        <taxon>Spirosoma</taxon>
    </lineage>
</organism>
<protein>
    <recommendedName>
        <fullName evidence="11">L-serine dehydratase</fullName>
        <ecNumber evidence="11">4.3.1.17</ecNumber>
    </recommendedName>
</protein>
<dbReference type="RefSeq" id="WP_171739228.1">
    <property type="nucleotide sequence ID" value="NZ_CP053435.1"/>
</dbReference>
<dbReference type="AlphaFoldDB" id="A0A6M5Y7W5"/>
<feature type="domain" description="Serine dehydratase-like alpha subunit" evidence="12">
    <location>
        <begin position="189"/>
        <end position="454"/>
    </location>
</feature>
<dbReference type="Proteomes" id="UP000502756">
    <property type="component" value="Chromosome"/>
</dbReference>
<evidence type="ECO:0000259" key="13">
    <source>
        <dbReference type="Pfam" id="PF03315"/>
    </source>
</evidence>
<keyword evidence="5 11" id="KW-0004">4Fe-4S</keyword>
<dbReference type="NCBIfam" id="TIGR00720">
    <property type="entry name" value="sda_mono"/>
    <property type="match status" value="1"/>
</dbReference>
<gene>
    <name evidence="14" type="ORF">HNV11_08325</name>
</gene>
<evidence type="ECO:0000256" key="7">
    <source>
        <dbReference type="ARBA" id="ARBA00023004"/>
    </source>
</evidence>
<dbReference type="KEGG" id="stae:HNV11_08325"/>
<evidence type="ECO:0000313" key="15">
    <source>
        <dbReference type="Proteomes" id="UP000502756"/>
    </source>
</evidence>
<proteinExistence type="inferred from homology"/>
<dbReference type="GO" id="GO:0046872">
    <property type="term" value="F:metal ion binding"/>
    <property type="evidence" value="ECO:0007669"/>
    <property type="project" value="UniProtKB-KW"/>
</dbReference>
<dbReference type="Pfam" id="PF03313">
    <property type="entry name" value="SDH_alpha"/>
    <property type="match status" value="1"/>
</dbReference>
<dbReference type="InterPro" id="IPR005130">
    <property type="entry name" value="Ser_deHydtase-like_asu"/>
</dbReference>
<evidence type="ECO:0000256" key="9">
    <source>
        <dbReference type="ARBA" id="ARBA00023239"/>
    </source>
</evidence>
<evidence type="ECO:0000256" key="4">
    <source>
        <dbReference type="ARBA" id="ARBA00022432"/>
    </source>
</evidence>
<dbReference type="SUPFAM" id="SSF143548">
    <property type="entry name" value="Serine metabolism enzymes domain"/>
    <property type="match status" value="1"/>
</dbReference>
<evidence type="ECO:0000256" key="11">
    <source>
        <dbReference type="RuleBase" id="RU366059"/>
    </source>
</evidence>
<dbReference type="EMBL" id="CP053435">
    <property type="protein sequence ID" value="QJW89390.1"/>
    <property type="molecule type" value="Genomic_DNA"/>
</dbReference>
<name>A0A6M5Y7W5_9BACT</name>
<dbReference type="Gene3D" id="3.30.1330.90">
    <property type="entry name" value="D-3-phosphoglycerate dehydrogenase, domain 3"/>
    <property type="match status" value="1"/>
</dbReference>